<gene>
    <name evidence="1" type="ORF">AACH11_04630</name>
</gene>
<dbReference type="PANTHER" id="PTHR42866">
    <property type="entry name" value="3-DEOXY-MANNO-OCTULOSONATE CYTIDYLYLTRANSFERASE"/>
    <property type="match status" value="1"/>
</dbReference>
<evidence type="ECO:0000313" key="2">
    <source>
        <dbReference type="Proteomes" id="UP001368500"/>
    </source>
</evidence>
<dbReference type="Pfam" id="PF02348">
    <property type="entry name" value="CTP_transf_3"/>
    <property type="match status" value="1"/>
</dbReference>
<comment type="caution">
    <text evidence="1">The sequence shown here is derived from an EMBL/GenBank/DDBJ whole genome shotgun (WGS) entry which is preliminary data.</text>
</comment>
<dbReference type="InterPro" id="IPR003329">
    <property type="entry name" value="Cytidylyl_trans"/>
</dbReference>
<accession>A0ABU9B899</accession>
<protein>
    <submittedName>
        <fullName evidence="1">Glycosyltransferase family protein</fullName>
    </submittedName>
</protein>
<proteinExistence type="predicted"/>
<dbReference type="CDD" id="cd02518">
    <property type="entry name" value="GT2_SpsF"/>
    <property type="match status" value="1"/>
</dbReference>
<sequence length="257" mass="28309">MNTVAIIQARMSSTRLPGKVLMPLAGRPVLAHVVERLRHCRTLDGIAVATSTDASDDPIERWCAQAGVRCVRGSLHDVLDRYHQAATTLGADAVVRITADCPAIDPALVDEVVRGFHADDHDFYGLAGEFPDGLDCTVFAARALARAWREATLPSQREHVGPYIEHQPQLFRNGGLHKFRGLAHHRWTLDEPRDHLFLQQVFERLDRGPDAPPFGAGEVLALLAREPQLMQLNTDIVRNAGYLKSLAEDAQAVRPAA</sequence>
<dbReference type="InterPro" id="IPR029044">
    <property type="entry name" value="Nucleotide-diphossugar_trans"/>
</dbReference>
<keyword evidence="2" id="KW-1185">Reference proteome</keyword>
<evidence type="ECO:0000313" key="1">
    <source>
        <dbReference type="EMBL" id="MEK8025247.1"/>
    </source>
</evidence>
<dbReference type="RefSeq" id="WP_341373035.1">
    <property type="nucleotide sequence ID" value="NZ_JBBUTF010000004.1"/>
</dbReference>
<name>A0ABU9B899_9BURK</name>
<dbReference type="Gene3D" id="3.90.550.10">
    <property type="entry name" value="Spore Coat Polysaccharide Biosynthesis Protein SpsA, Chain A"/>
    <property type="match status" value="1"/>
</dbReference>
<reference evidence="1 2" key="1">
    <citation type="submission" date="2024-04" db="EMBL/GenBank/DDBJ databases">
        <title>Novel species of the genus Ideonella isolated from streams.</title>
        <authorList>
            <person name="Lu H."/>
        </authorList>
    </citation>
    <scope>NUCLEOTIDE SEQUENCE [LARGE SCALE GENOMIC DNA]</scope>
    <source>
        <strain evidence="1 2">BYS139W</strain>
    </source>
</reference>
<organism evidence="1 2">
    <name type="scientific">Pseudaquabacterium rugosum</name>
    <dbReference type="NCBI Taxonomy" id="2984194"/>
    <lineage>
        <taxon>Bacteria</taxon>
        <taxon>Pseudomonadati</taxon>
        <taxon>Pseudomonadota</taxon>
        <taxon>Betaproteobacteria</taxon>
        <taxon>Burkholderiales</taxon>
        <taxon>Sphaerotilaceae</taxon>
        <taxon>Pseudaquabacterium</taxon>
    </lineage>
</organism>
<dbReference type="SUPFAM" id="SSF53448">
    <property type="entry name" value="Nucleotide-diphospho-sugar transferases"/>
    <property type="match status" value="1"/>
</dbReference>
<dbReference type="EMBL" id="JBBUTF010000004">
    <property type="protein sequence ID" value="MEK8025247.1"/>
    <property type="molecule type" value="Genomic_DNA"/>
</dbReference>
<dbReference type="Proteomes" id="UP001368500">
    <property type="component" value="Unassembled WGS sequence"/>
</dbReference>
<dbReference type="PANTHER" id="PTHR42866:SF1">
    <property type="entry name" value="SPORE COAT POLYSACCHARIDE BIOSYNTHESIS PROTEIN SPSF"/>
    <property type="match status" value="1"/>
</dbReference>